<keyword evidence="2" id="KW-1185">Reference proteome</keyword>
<evidence type="ECO:0000313" key="1">
    <source>
        <dbReference type="EMBL" id="AXH71276.1"/>
    </source>
</evidence>
<name>A0A345MK94_BPBSP</name>
<accession>A0A345MK94</accession>
<evidence type="ECO:0000313" key="2">
    <source>
        <dbReference type="Proteomes" id="UP000260425"/>
    </source>
</evidence>
<organismHost>
    <name type="scientific">Bacillus subtilis</name>
    <dbReference type="NCBI Taxonomy" id="1423"/>
</organismHost>
<protein>
    <submittedName>
        <fullName evidence="1">Uncharacterized protein</fullName>
    </submittedName>
</protein>
<organism evidence="1 2">
    <name type="scientific">Bacillus phage BSP38</name>
    <dbReference type="NCBI Taxonomy" id="2283013"/>
    <lineage>
        <taxon>Viruses</taxon>
        <taxon>Duplodnaviria</taxon>
        <taxon>Heunggongvirae</taxon>
        <taxon>Uroviricota</taxon>
        <taxon>Caudoviricetes</taxon>
        <taxon>Herelleviridae</taxon>
        <taxon>Bastillevirinae</taxon>
        <taxon>Jeonjuvirus</taxon>
        <taxon>Jeonjuvirus BSP38</taxon>
    </lineage>
</organism>
<proteinExistence type="predicted"/>
<dbReference type="EMBL" id="MH606185">
    <property type="protein sequence ID" value="AXH71276.1"/>
    <property type="molecule type" value="Genomic_DNA"/>
</dbReference>
<dbReference type="Proteomes" id="UP000260425">
    <property type="component" value="Segment"/>
</dbReference>
<reference evidence="1 2" key="1">
    <citation type="submission" date="2018-07" db="EMBL/GenBank/DDBJ databases">
        <title>Complete nucleotide sequence of Bacillus phage BSP38.</title>
        <authorList>
            <person name="Ghosh K."/>
            <person name="Kim K.-P."/>
        </authorList>
    </citation>
    <scope>NUCLEOTIDE SEQUENCE [LARGE SCALE GENOMIC DNA]</scope>
</reference>
<gene>
    <name evidence="1" type="ORF">BSP38_234</name>
</gene>
<sequence>MFKITCEHCGRESKVVISNGTIETDGYVHFGVGDGTIDTVHCVGCKTQLDSENA</sequence>